<protein>
    <submittedName>
        <fullName evidence="1">Unannotated protein</fullName>
    </submittedName>
</protein>
<accession>A0A6J6KE27</accession>
<dbReference type="AlphaFoldDB" id="A0A6J6KE27"/>
<name>A0A6J6KE27_9ZZZZ</name>
<evidence type="ECO:0000313" key="1">
    <source>
        <dbReference type="EMBL" id="CAB4646465.1"/>
    </source>
</evidence>
<proteinExistence type="predicted"/>
<reference evidence="1" key="1">
    <citation type="submission" date="2020-05" db="EMBL/GenBank/DDBJ databases">
        <authorList>
            <person name="Chiriac C."/>
            <person name="Salcher M."/>
            <person name="Ghai R."/>
            <person name="Kavagutti S V."/>
        </authorList>
    </citation>
    <scope>NUCLEOTIDE SEQUENCE</scope>
</reference>
<sequence>MRVCVIVRFMPQHHAAVFQNPNDQRIGIEHQLSLKIWNLTGELPPAIYRHYKLDAIVLTNTLVVLSETWSHMHNARTVFGGDKIAGQHTKRISMICEIWKQRRVADANKRRTHHGFENNCTFELFGISLQPGLRNDIYLSFMRYANVFDVGRNS</sequence>
<gene>
    <name evidence="1" type="ORF">UFOPK2195_00234</name>
</gene>
<organism evidence="1">
    <name type="scientific">freshwater metagenome</name>
    <dbReference type="NCBI Taxonomy" id="449393"/>
    <lineage>
        <taxon>unclassified sequences</taxon>
        <taxon>metagenomes</taxon>
        <taxon>ecological metagenomes</taxon>
    </lineage>
</organism>
<dbReference type="EMBL" id="CAEZWH010000023">
    <property type="protein sequence ID" value="CAB4646465.1"/>
    <property type="molecule type" value="Genomic_DNA"/>
</dbReference>